<dbReference type="Gene3D" id="3.30.60.90">
    <property type="match status" value="1"/>
</dbReference>
<dbReference type="GeneTree" id="ENSGT00940000153897"/>
<dbReference type="RefSeq" id="XP_028970406.2">
    <property type="nucleotide sequence ID" value="XM_029114573.2"/>
</dbReference>
<dbReference type="InterPro" id="IPR011992">
    <property type="entry name" value="EF-hand-dom_pair"/>
</dbReference>
<dbReference type="Pfam" id="PF09068">
    <property type="entry name" value="EF-hand_2"/>
    <property type="match status" value="1"/>
</dbReference>
<dbReference type="RefSeq" id="XP_028970407.2">
    <property type="nucleotide sequence ID" value="XM_029114574.2"/>
</dbReference>
<dbReference type="GO" id="GO:0008270">
    <property type="term" value="F:zinc ion binding"/>
    <property type="evidence" value="ECO:0007669"/>
    <property type="project" value="UniProtKB-KW"/>
</dbReference>
<dbReference type="RefSeq" id="XP_028970409.2">
    <property type="nucleotide sequence ID" value="XM_029114576.2"/>
</dbReference>
<evidence type="ECO:0000256" key="6">
    <source>
        <dbReference type="ARBA" id="ARBA00022833"/>
    </source>
</evidence>
<feature type="compositionally biased region" description="Low complexity" evidence="11">
    <location>
        <begin position="508"/>
        <end position="517"/>
    </location>
</feature>
<dbReference type="PIRSF" id="PIRSF038204">
    <property type="entry name" value="Distrobrevin"/>
    <property type="match status" value="1"/>
</dbReference>
<proteinExistence type="inferred from homology"/>
<keyword evidence="5 9" id="KW-0863">Zinc-finger</keyword>
<dbReference type="SUPFAM" id="SSF47473">
    <property type="entry name" value="EF-hand"/>
    <property type="match status" value="2"/>
</dbReference>
<keyword evidence="4" id="KW-0479">Metal-binding</keyword>
<dbReference type="GO" id="GO:0005737">
    <property type="term" value="C:cytoplasm"/>
    <property type="evidence" value="ECO:0007669"/>
    <property type="project" value="UniProtKB-SubCell"/>
</dbReference>
<dbReference type="InterPro" id="IPR000433">
    <property type="entry name" value="Znf_ZZ"/>
</dbReference>
<dbReference type="RefSeq" id="XP_028970410.2">
    <property type="nucleotide sequence ID" value="XM_029114577.2"/>
</dbReference>
<dbReference type="Ensembl" id="ENSELUT00000052224.2">
    <property type="protein sequence ID" value="ENSELUP00000074693.2"/>
    <property type="gene ID" value="ENSELUG00000008203.3"/>
</dbReference>
<dbReference type="InterPro" id="IPR050774">
    <property type="entry name" value="KCMF1/Dystrophin"/>
</dbReference>
<dbReference type="RefSeq" id="XP_028970408.2">
    <property type="nucleotide sequence ID" value="XM_029114575.2"/>
</dbReference>
<evidence type="ECO:0000313" key="13">
    <source>
        <dbReference type="Ensembl" id="ENSELUP00000074693.2"/>
    </source>
</evidence>
<protein>
    <recommendedName>
        <fullName evidence="8">Dystrobrevin</fullName>
    </recommendedName>
</protein>
<dbReference type="SUPFAM" id="SSF57850">
    <property type="entry name" value="RING/U-box"/>
    <property type="match status" value="1"/>
</dbReference>
<evidence type="ECO:0000256" key="5">
    <source>
        <dbReference type="ARBA" id="ARBA00022771"/>
    </source>
</evidence>
<dbReference type="KEGG" id="els:105018055"/>
<comment type="similarity">
    <text evidence="2 8">Belongs to the dystrophin family. Dystrobrevin subfamily.</text>
</comment>
<comment type="subcellular location">
    <subcellularLocation>
        <location evidence="1 8">Cytoplasm</location>
    </subcellularLocation>
</comment>
<dbReference type="InterPro" id="IPR043145">
    <property type="entry name" value="Znf_ZZ_sf"/>
</dbReference>
<dbReference type="Bgee" id="ENSELUG00000008203">
    <property type="expression patterns" value="Expressed in muscle tissue and 14 other cell types or tissues"/>
</dbReference>
<evidence type="ECO:0000256" key="1">
    <source>
        <dbReference type="ARBA" id="ARBA00004496"/>
    </source>
</evidence>
<dbReference type="PANTHER" id="PTHR12268">
    <property type="entry name" value="E3 UBIQUITIN-PROTEIN LIGASE KCMF1"/>
    <property type="match status" value="1"/>
</dbReference>
<dbReference type="GO" id="GO:0045202">
    <property type="term" value="C:synapse"/>
    <property type="evidence" value="ECO:0007669"/>
    <property type="project" value="TreeGrafter"/>
</dbReference>
<dbReference type="RefSeq" id="XP_028970405.2">
    <property type="nucleotide sequence ID" value="XM_029114572.2"/>
</dbReference>
<evidence type="ECO:0000256" key="2">
    <source>
        <dbReference type="ARBA" id="ARBA00009563"/>
    </source>
</evidence>
<keyword evidence="6" id="KW-0862">Zinc</keyword>
<keyword evidence="14" id="KW-1185">Reference proteome</keyword>
<dbReference type="GO" id="GO:0005886">
    <property type="term" value="C:plasma membrane"/>
    <property type="evidence" value="ECO:0007669"/>
    <property type="project" value="TreeGrafter"/>
</dbReference>
<feature type="compositionally biased region" description="Low complexity" evidence="11">
    <location>
        <begin position="529"/>
        <end position="566"/>
    </location>
</feature>
<dbReference type="PROSITE" id="PS01357">
    <property type="entry name" value="ZF_ZZ_1"/>
    <property type="match status" value="1"/>
</dbReference>
<evidence type="ECO:0000256" key="7">
    <source>
        <dbReference type="ARBA" id="ARBA00023054"/>
    </source>
</evidence>
<feature type="region of interest" description="Disordered" evidence="11">
    <location>
        <begin position="508"/>
        <end position="575"/>
    </location>
</feature>
<feature type="domain" description="ZZ-type" evidence="12">
    <location>
        <begin position="235"/>
        <end position="291"/>
    </location>
</feature>
<keyword evidence="7 10" id="KW-0175">Coiled coil</keyword>
<dbReference type="SMART" id="SM00291">
    <property type="entry name" value="ZnF_ZZ"/>
    <property type="match status" value="1"/>
</dbReference>
<reference evidence="13" key="4">
    <citation type="submission" date="2025-09" db="UniProtKB">
        <authorList>
            <consortium name="Ensembl"/>
        </authorList>
    </citation>
    <scope>IDENTIFICATION</scope>
</reference>
<dbReference type="GO" id="GO:0099536">
    <property type="term" value="P:synaptic signaling"/>
    <property type="evidence" value="ECO:0007669"/>
    <property type="project" value="TreeGrafter"/>
</dbReference>
<feature type="coiled-coil region" evidence="10">
    <location>
        <begin position="421"/>
        <end position="496"/>
    </location>
</feature>
<evidence type="ECO:0000313" key="14">
    <source>
        <dbReference type="Proteomes" id="UP000265140"/>
    </source>
</evidence>
<dbReference type="Proteomes" id="UP000265140">
    <property type="component" value="Chromosome 18"/>
</dbReference>
<reference evidence="14" key="1">
    <citation type="journal article" date="2014" name="PLoS ONE">
        <title>The genome and linkage map of the northern pike (Esox lucius): conserved synteny revealed between the salmonid sister group and the Neoteleostei.</title>
        <authorList>
            <person name="Rondeau E.B."/>
            <person name="Minkley D.R."/>
            <person name="Leong J.S."/>
            <person name="Messmer A.M."/>
            <person name="Jantzen J.R."/>
            <person name="von Schalburg K.R."/>
            <person name="Lemon C."/>
            <person name="Bird N.H."/>
            <person name="Koop B.F."/>
        </authorList>
    </citation>
    <scope>NUCLEOTIDE SEQUENCE</scope>
</reference>
<accession>A0A6Q2ZA01</accession>
<dbReference type="Pfam" id="PF00569">
    <property type="entry name" value="ZZ"/>
    <property type="match status" value="1"/>
</dbReference>
<evidence type="ECO:0000256" key="10">
    <source>
        <dbReference type="SAM" id="Coils"/>
    </source>
</evidence>
<dbReference type="CDD" id="cd16244">
    <property type="entry name" value="EFh_DTN"/>
    <property type="match status" value="1"/>
</dbReference>
<evidence type="ECO:0000256" key="9">
    <source>
        <dbReference type="PROSITE-ProRule" id="PRU00228"/>
    </source>
</evidence>
<dbReference type="AlphaFoldDB" id="A0A6Q2ZA01"/>
<evidence type="ECO:0000256" key="11">
    <source>
        <dbReference type="SAM" id="MobiDB-lite"/>
    </source>
</evidence>
<name>A0A6Q2ZA01_ESOLU</name>
<dbReference type="PANTHER" id="PTHR12268:SF22">
    <property type="entry name" value="DYSTROBREVIN BETA"/>
    <property type="match status" value="1"/>
</dbReference>
<evidence type="ECO:0000256" key="4">
    <source>
        <dbReference type="ARBA" id="ARBA00022723"/>
    </source>
</evidence>
<dbReference type="PROSITE" id="PS50135">
    <property type="entry name" value="ZF_ZZ_2"/>
    <property type="match status" value="1"/>
</dbReference>
<dbReference type="InterPro" id="IPR015154">
    <property type="entry name" value="EF-hand_dom_typ2"/>
</dbReference>
<dbReference type="CTD" id="325242"/>
<organism evidence="13 14">
    <name type="scientific">Esox lucius</name>
    <name type="common">Northern pike</name>
    <dbReference type="NCBI Taxonomy" id="8010"/>
    <lineage>
        <taxon>Eukaryota</taxon>
        <taxon>Metazoa</taxon>
        <taxon>Chordata</taxon>
        <taxon>Craniata</taxon>
        <taxon>Vertebrata</taxon>
        <taxon>Euteleostomi</taxon>
        <taxon>Actinopterygii</taxon>
        <taxon>Neopterygii</taxon>
        <taxon>Teleostei</taxon>
        <taxon>Protacanthopterygii</taxon>
        <taxon>Esociformes</taxon>
        <taxon>Esocidae</taxon>
        <taxon>Esox</taxon>
    </lineage>
</organism>
<dbReference type="Gene3D" id="1.10.238.10">
    <property type="entry name" value="EF-hand"/>
    <property type="match status" value="2"/>
</dbReference>
<keyword evidence="3 8" id="KW-0963">Cytoplasm</keyword>
<dbReference type="CDD" id="cd02334">
    <property type="entry name" value="ZZ_dystrophin"/>
    <property type="match status" value="1"/>
</dbReference>
<sequence length="634" mass="70632">MIEEAGRRGMAEWKQVVSEMGAQKFDEIRLSTYRTACKLRYIQKKCNLHLIDVYNVIEAIRDSGLNAVDLSAEVSVLCLENLLSSLFNQLSKRLPTTHVIQPRDSTVLLLGFLLHAAESEGRTRLTVLSVKSMLAVMCGGKLVDKLRYVFSQVSDSAGVMVLSKFDWFLQEALKLPTAVNEGPSFGYSHTSARACFPQQKRVLVNEFLDGILEETPQCLFWLLLTHRLAETENVHHPVSCSYCRNNGMMGFRYRCRRCHNYQLCQDCFWRGNASGSHSNQHQMKEHSSWRSPVGKMKRGLSKTLGCVSSAPPPHPFYPEHPERTLDLSHIVPPRPVQSSPNEAMLLSSGAPTPQRLAAAQRLNEEHALIAAYVTKLQSGPTTRPSKQDEEHRLIARYAARLADTDNTEGSTAVGGLTFDANKQQRLLITQLENKNREILAEIQRIRVEQEACQPNPDKTTANPTLLAELRQLRQRKDELEQRMSTLQESRRELMVQLEGLMKLLKAQAAGSAQSSPSRPITAPGRSAGPSPSHTPLHTHTPSHTPTLTHTPSHTPTHTLTPSHTPTQTAQDSMAGVGGDVQQAFTQGPRRNLCNDLIVAADSITHTMSSLVKELHADEGVEEDERLLNGKNRLN</sequence>
<reference evidence="13" key="3">
    <citation type="submission" date="2025-08" db="UniProtKB">
        <authorList>
            <consortium name="Ensembl"/>
        </authorList>
    </citation>
    <scope>IDENTIFICATION</scope>
</reference>
<dbReference type="InterPro" id="IPR017432">
    <property type="entry name" value="Distrobrevin"/>
</dbReference>
<evidence type="ECO:0000256" key="3">
    <source>
        <dbReference type="ARBA" id="ARBA00022490"/>
    </source>
</evidence>
<reference evidence="13" key="2">
    <citation type="submission" date="2020-02" db="EMBL/GenBank/DDBJ databases">
        <title>Esox lucius (northern pike) genome, fEsoLuc1, primary haplotype.</title>
        <authorList>
            <person name="Myers G."/>
            <person name="Karagic N."/>
            <person name="Meyer A."/>
            <person name="Pippel M."/>
            <person name="Reichard M."/>
            <person name="Winkler S."/>
            <person name="Tracey A."/>
            <person name="Sims Y."/>
            <person name="Howe K."/>
            <person name="Rhie A."/>
            <person name="Formenti G."/>
            <person name="Durbin R."/>
            <person name="Fedrigo O."/>
            <person name="Jarvis E.D."/>
        </authorList>
    </citation>
    <scope>NUCLEOTIDE SEQUENCE [LARGE SCALE GENOMIC DNA]</scope>
</reference>
<dbReference type="InterPro" id="IPR015153">
    <property type="entry name" value="EF-hand_dom_typ1"/>
</dbReference>
<dbReference type="Pfam" id="PF09069">
    <property type="entry name" value="EF-hand_3"/>
    <property type="match status" value="1"/>
</dbReference>
<evidence type="ECO:0000259" key="12">
    <source>
        <dbReference type="PROSITE" id="PS50135"/>
    </source>
</evidence>
<evidence type="ECO:0000256" key="8">
    <source>
        <dbReference type="PIRNR" id="PIRNR038204"/>
    </source>
</evidence>
<dbReference type="GeneID" id="105018055"/>